<dbReference type="EMBL" id="VDMO01000001">
    <property type="protein sequence ID" value="TNM73109.1"/>
    <property type="molecule type" value="Genomic_DNA"/>
</dbReference>
<dbReference type="InterPro" id="IPR036005">
    <property type="entry name" value="Creatinase/aminopeptidase-like"/>
</dbReference>
<evidence type="ECO:0000259" key="1">
    <source>
        <dbReference type="Pfam" id="PF00557"/>
    </source>
</evidence>
<dbReference type="PRINTS" id="PR00599">
    <property type="entry name" value="MAPEPTIDASE"/>
</dbReference>
<dbReference type="SUPFAM" id="SSF55920">
    <property type="entry name" value="Creatinase/aminopeptidase"/>
    <property type="match status" value="1"/>
</dbReference>
<proteinExistence type="predicted"/>
<keyword evidence="2" id="KW-0378">Hydrolase</keyword>
<dbReference type="InterPro" id="IPR050659">
    <property type="entry name" value="Peptidase_M24B"/>
</dbReference>
<dbReference type="PANTHER" id="PTHR46112">
    <property type="entry name" value="AMINOPEPTIDASE"/>
    <property type="match status" value="1"/>
</dbReference>
<dbReference type="GO" id="GO:0008235">
    <property type="term" value="F:metalloexopeptidase activity"/>
    <property type="evidence" value="ECO:0007669"/>
    <property type="project" value="UniProtKB-ARBA"/>
</dbReference>
<dbReference type="GO" id="GO:0004177">
    <property type="term" value="F:aminopeptidase activity"/>
    <property type="evidence" value="ECO:0007669"/>
    <property type="project" value="UniProtKB-KW"/>
</dbReference>
<dbReference type="Proteomes" id="UP000313988">
    <property type="component" value="Unassembled WGS sequence"/>
</dbReference>
<dbReference type="CDD" id="cd01066">
    <property type="entry name" value="APP_MetAP"/>
    <property type="match status" value="1"/>
</dbReference>
<dbReference type="AlphaFoldDB" id="A0A5C4YD79"/>
<organism evidence="2 3">
    <name type="scientific">Deinococcus radiopugnans ATCC 19172</name>
    <dbReference type="NCBI Taxonomy" id="585398"/>
    <lineage>
        <taxon>Bacteria</taxon>
        <taxon>Thermotogati</taxon>
        <taxon>Deinococcota</taxon>
        <taxon>Deinococci</taxon>
        <taxon>Deinococcales</taxon>
        <taxon>Deinococcaceae</taxon>
        <taxon>Deinococcus</taxon>
    </lineage>
</organism>
<name>A0A5C4YD79_9DEIO</name>
<dbReference type="Pfam" id="PF00557">
    <property type="entry name" value="Peptidase_M24"/>
    <property type="match status" value="1"/>
</dbReference>
<dbReference type="InterPro" id="IPR000994">
    <property type="entry name" value="Pept_M24"/>
</dbReference>
<evidence type="ECO:0000313" key="3">
    <source>
        <dbReference type="Proteomes" id="UP000313988"/>
    </source>
</evidence>
<protein>
    <submittedName>
        <fullName evidence="2">Aminopeptidase P family protein</fullName>
    </submittedName>
</protein>
<accession>A0A5C4YD79</accession>
<evidence type="ECO:0000313" key="2">
    <source>
        <dbReference type="EMBL" id="TNM73109.1"/>
    </source>
</evidence>
<dbReference type="PANTHER" id="PTHR46112:SF8">
    <property type="entry name" value="CYTOPLASMIC PEPTIDASE PEPQ-RELATED"/>
    <property type="match status" value="1"/>
</dbReference>
<sequence>MFQMAPVIIGAQGQRAAFRVQHQGGPPAQGRAKDQRHAGVAAFLGKEDPHLVQLQGGEGLSDLLSSEGIQSDVSSWGDFRSIDAQSVGTLPLRVNLLNLVQSEITGLDAIQHDHRQLISRGSSGQFNILTPDCGRANTEPLKSRCQSQEGGMSGLGEQKAQQATEQLQDGELWLFLTQEGSDPSVPLVFGTNSVGKAAFMLHGSGPKALVSRIDAGHFEQHAAFLETRSYSTSFETDLIDWLRELSPHTVLLNFSEDDIRCDGLTHGQYLAVERLLGEALPQARIASSEAQLSRIRAIKTPEELRRLQQAIDRTITFYDRLLPTLHAGQTERQIQARMNTLAAELGTTPDLGDFGGPLVLINRVGMSHRAPTDTAIEPGDLLILDTALETEGYYSDIARTIYFLKDGEHEPPEREQRVFQAIYGAIDAAFAALKPGVPGYQVDAAARQHLLDRGYPEIQHSTGHQIGRHVHDGGAVLGPLWDGKRRAPRLQADEGMVFTLEPTVLMSPDPSMIVEENVVVTGDGARYLSQRQQHLWTAR</sequence>
<dbReference type="Gene3D" id="3.90.230.10">
    <property type="entry name" value="Creatinase/methionine aminopeptidase superfamily"/>
    <property type="match status" value="1"/>
</dbReference>
<dbReference type="OrthoDB" id="9765815at2"/>
<keyword evidence="2" id="KW-0645">Protease</keyword>
<dbReference type="InterPro" id="IPR001714">
    <property type="entry name" value="Pept_M24_MAP"/>
</dbReference>
<feature type="domain" description="Peptidase M24" evidence="1">
    <location>
        <begin position="306"/>
        <end position="521"/>
    </location>
</feature>
<reference evidence="2 3" key="1">
    <citation type="submission" date="2019-06" db="EMBL/GenBank/DDBJ databases">
        <title>Genome sequence of Deinococcus radiopugnans ATCC 19172.</title>
        <authorList>
            <person name="Maclea K.S."/>
            <person name="Maynard C.R."/>
        </authorList>
    </citation>
    <scope>NUCLEOTIDE SEQUENCE [LARGE SCALE GENOMIC DNA]</scope>
    <source>
        <strain evidence="2 3">ATCC 19172</strain>
    </source>
</reference>
<comment type="caution">
    <text evidence="2">The sequence shown here is derived from an EMBL/GenBank/DDBJ whole genome shotgun (WGS) entry which is preliminary data.</text>
</comment>
<gene>
    <name evidence="2" type="ORF">FHR04_01400</name>
</gene>
<keyword evidence="2" id="KW-0031">Aminopeptidase</keyword>